<comment type="subcellular location">
    <subcellularLocation>
        <location evidence="1 10">Cytoplasm</location>
    </subcellularLocation>
</comment>
<dbReference type="SUPFAM" id="SSF52374">
    <property type="entry name" value="Nucleotidylyl transferase"/>
    <property type="match status" value="1"/>
</dbReference>
<protein>
    <recommendedName>
        <fullName evidence="10">Glutamate--tRNA ligase</fullName>
        <ecNumber evidence="10">6.1.1.17</ecNumber>
    </recommendedName>
    <alternativeName>
        <fullName evidence="10">Glutamyl-tRNA synthetase</fullName>
        <shortName evidence="10">GluRS</shortName>
    </alternativeName>
</protein>
<feature type="domain" description="Aminoacyl-tRNA synthetase class I anticodon-binding" evidence="12">
    <location>
        <begin position="327"/>
        <end position="467"/>
    </location>
</feature>
<dbReference type="AlphaFoldDB" id="A0A1E8PL99"/>
<evidence type="ECO:0000256" key="5">
    <source>
        <dbReference type="ARBA" id="ARBA00022598"/>
    </source>
</evidence>
<dbReference type="NCBIfam" id="TIGR00464">
    <property type="entry name" value="gltX_bact"/>
    <property type="match status" value="1"/>
</dbReference>
<dbReference type="InterPro" id="IPR014729">
    <property type="entry name" value="Rossmann-like_a/b/a_fold"/>
</dbReference>
<evidence type="ECO:0000256" key="4">
    <source>
        <dbReference type="ARBA" id="ARBA00022490"/>
    </source>
</evidence>
<gene>
    <name evidence="10" type="primary">gltX</name>
    <name evidence="13" type="ORF">BA896_018690</name>
</gene>
<dbReference type="Pfam" id="PF19269">
    <property type="entry name" value="Anticodon_2"/>
    <property type="match status" value="1"/>
</dbReference>
<comment type="caution">
    <text evidence="10">Lacks conserved residue(s) required for the propagation of feature annotation.</text>
</comment>
<dbReference type="InterPro" id="IPR033910">
    <property type="entry name" value="GluRS_core"/>
</dbReference>
<dbReference type="InterPro" id="IPR020751">
    <property type="entry name" value="aa-tRNA-synth_I_codon-bd_sub2"/>
</dbReference>
<dbReference type="CDD" id="cd00808">
    <property type="entry name" value="GluRS_core"/>
    <property type="match status" value="1"/>
</dbReference>
<dbReference type="GO" id="GO:0004818">
    <property type="term" value="F:glutamate-tRNA ligase activity"/>
    <property type="evidence" value="ECO:0007669"/>
    <property type="project" value="UniProtKB-UniRule"/>
</dbReference>
<feature type="domain" description="Glutamyl/glutaminyl-tRNA synthetase class Ib catalytic" evidence="11">
    <location>
        <begin position="8"/>
        <end position="314"/>
    </location>
</feature>
<organism evidence="13 14">
    <name type="scientific">Janthinobacterium lividum</name>
    <dbReference type="NCBI Taxonomy" id="29581"/>
    <lineage>
        <taxon>Bacteria</taxon>
        <taxon>Pseudomonadati</taxon>
        <taxon>Pseudomonadota</taxon>
        <taxon>Betaproteobacteria</taxon>
        <taxon>Burkholderiales</taxon>
        <taxon>Oxalobacteraceae</taxon>
        <taxon>Janthinobacterium</taxon>
    </lineage>
</organism>
<dbReference type="InterPro" id="IPR000924">
    <property type="entry name" value="Glu/Gln-tRNA-synth"/>
</dbReference>
<dbReference type="PROSITE" id="PS00178">
    <property type="entry name" value="AA_TRNA_LIGASE_I"/>
    <property type="match status" value="1"/>
</dbReference>
<evidence type="ECO:0000313" key="14">
    <source>
        <dbReference type="Proteomes" id="UP000092634"/>
    </source>
</evidence>
<dbReference type="InterPro" id="IPR049940">
    <property type="entry name" value="GluQ/Sye"/>
</dbReference>
<dbReference type="PRINTS" id="PR00987">
    <property type="entry name" value="TRNASYNTHGLU"/>
</dbReference>
<evidence type="ECO:0000313" key="13">
    <source>
        <dbReference type="EMBL" id="OFJ47063.1"/>
    </source>
</evidence>
<dbReference type="SUPFAM" id="SSF48163">
    <property type="entry name" value="An anticodon-binding domain of class I aminoacyl-tRNA synthetases"/>
    <property type="match status" value="1"/>
</dbReference>
<evidence type="ECO:0000256" key="8">
    <source>
        <dbReference type="ARBA" id="ARBA00022917"/>
    </source>
</evidence>
<dbReference type="GO" id="GO:0008270">
    <property type="term" value="F:zinc ion binding"/>
    <property type="evidence" value="ECO:0007669"/>
    <property type="project" value="InterPro"/>
</dbReference>
<dbReference type="Gene3D" id="3.40.50.620">
    <property type="entry name" value="HUPs"/>
    <property type="match status" value="1"/>
</dbReference>
<evidence type="ECO:0000256" key="6">
    <source>
        <dbReference type="ARBA" id="ARBA00022741"/>
    </source>
</evidence>
<keyword evidence="9 10" id="KW-0030">Aminoacyl-tRNA synthetase</keyword>
<comment type="function">
    <text evidence="10">Catalyzes the attachment of glutamate to tRNA(Glu) in a two-step reaction: glutamate is first activated by ATP to form Glu-AMP and then transferred to the acceptor end of tRNA(Glu).</text>
</comment>
<dbReference type="GO" id="GO:0006424">
    <property type="term" value="P:glutamyl-tRNA aminoacylation"/>
    <property type="evidence" value="ECO:0007669"/>
    <property type="project" value="UniProtKB-UniRule"/>
</dbReference>
<evidence type="ECO:0000259" key="11">
    <source>
        <dbReference type="Pfam" id="PF00749"/>
    </source>
</evidence>
<comment type="similarity">
    <text evidence="2 10">Belongs to the class-I aminoacyl-tRNA synthetase family. Glutamate--tRNA ligase type 1 subfamily.</text>
</comment>
<dbReference type="Pfam" id="PF00749">
    <property type="entry name" value="tRNA-synt_1c"/>
    <property type="match status" value="1"/>
</dbReference>
<feature type="short sequence motif" description="'HIGH' region" evidence="10">
    <location>
        <begin position="14"/>
        <end position="24"/>
    </location>
</feature>
<dbReference type="Proteomes" id="UP000092634">
    <property type="component" value="Unassembled WGS sequence"/>
</dbReference>
<evidence type="ECO:0000256" key="2">
    <source>
        <dbReference type="ARBA" id="ARBA00007894"/>
    </source>
</evidence>
<comment type="caution">
    <text evidence="13">The sequence shown here is derived from an EMBL/GenBank/DDBJ whole genome shotgun (WGS) entry which is preliminary data.</text>
</comment>
<feature type="binding site" evidence="10">
    <location>
        <position position="249"/>
    </location>
    <ligand>
        <name>ATP</name>
        <dbReference type="ChEBI" id="CHEBI:30616"/>
    </ligand>
</feature>
<dbReference type="EMBL" id="MAQB02000009">
    <property type="protein sequence ID" value="OFJ47063.1"/>
    <property type="molecule type" value="Genomic_DNA"/>
</dbReference>
<accession>A0A1E8PL99</accession>
<feature type="short sequence motif" description="'KMSKS' region" evidence="10">
    <location>
        <begin position="246"/>
        <end position="250"/>
    </location>
</feature>
<dbReference type="GO" id="GO:0005829">
    <property type="term" value="C:cytosol"/>
    <property type="evidence" value="ECO:0007669"/>
    <property type="project" value="TreeGrafter"/>
</dbReference>
<sequence>MTTIATPVRTRFAPSPTGYLHLGGARTALYSWAYARHFGGTFVLRIEDTDLERSTPEAVQAIIEGMKWLGLDHDEGPFYQMQRMDRYREVVAQMLAEGTAYHCYSSPEEVEAMRERMRAAGEKPRYDGTWRPEPGKTLPAVPADRKPVVRFKNALDGDVTWDDVVKGTITISNRELDDLVIARPDGTPTYNFCVAVDDWDMQITHVIRGDDHVNNTPRQINILRAIGAPLPLYGHLPMILGADGEKLSKRHGAVSVMDYPAQGFLPEAMLNYLARLGWSHGDDEVFSTEQFCEWFNLNHLSKSAAQFNNEKLAWLNNHYIKQADNTRLADLARPQMLAAGAVFDGAPDLAQVLGMMKERANTVNELAAASMLFFRAPQPEAALVAQHITDAIKPVLAQFAERIATVEWSKEAVAAMVKEVLAANTIKMPLLAMPLRLILTGQLQTPAIDQVVVVFGRETVLARLANWL</sequence>
<keyword evidence="4 10" id="KW-0963">Cytoplasm</keyword>
<dbReference type="InterPro" id="IPR045462">
    <property type="entry name" value="aa-tRNA-synth_I_cd-bd"/>
</dbReference>
<keyword evidence="5 10" id="KW-0436">Ligase</keyword>
<evidence type="ECO:0000256" key="9">
    <source>
        <dbReference type="ARBA" id="ARBA00023146"/>
    </source>
</evidence>
<comment type="catalytic activity">
    <reaction evidence="10">
        <text>tRNA(Glu) + L-glutamate + ATP = L-glutamyl-tRNA(Glu) + AMP + diphosphate</text>
        <dbReference type="Rhea" id="RHEA:23540"/>
        <dbReference type="Rhea" id="RHEA-COMP:9663"/>
        <dbReference type="Rhea" id="RHEA-COMP:9680"/>
        <dbReference type="ChEBI" id="CHEBI:29985"/>
        <dbReference type="ChEBI" id="CHEBI:30616"/>
        <dbReference type="ChEBI" id="CHEBI:33019"/>
        <dbReference type="ChEBI" id="CHEBI:78442"/>
        <dbReference type="ChEBI" id="CHEBI:78520"/>
        <dbReference type="ChEBI" id="CHEBI:456215"/>
        <dbReference type="EC" id="6.1.1.17"/>
    </reaction>
</comment>
<evidence type="ECO:0000256" key="7">
    <source>
        <dbReference type="ARBA" id="ARBA00022840"/>
    </source>
</evidence>
<evidence type="ECO:0000259" key="12">
    <source>
        <dbReference type="Pfam" id="PF19269"/>
    </source>
</evidence>
<dbReference type="FunFam" id="3.40.50.620:FF:000007">
    <property type="entry name" value="Glutamate--tRNA ligase"/>
    <property type="match status" value="1"/>
</dbReference>
<dbReference type="PANTHER" id="PTHR43311">
    <property type="entry name" value="GLUTAMATE--TRNA LIGASE"/>
    <property type="match status" value="1"/>
</dbReference>
<dbReference type="PANTHER" id="PTHR43311:SF2">
    <property type="entry name" value="GLUTAMATE--TRNA LIGASE, MITOCHONDRIAL-RELATED"/>
    <property type="match status" value="1"/>
</dbReference>
<evidence type="ECO:0000256" key="10">
    <source>
        <dbReference type="HAMAP-Rule" id="MF_00022"/>
    </source>
</evidence>
<dbReference type="InterPro" id="IPR008925">
    <property type="entry name" value="aa_tRNA-synth_I_cd-bd_sf"/>
</dbReference>
<dbReference type="Gene3D" id="1.10.10.350">
    <property type="match status" value="1"/>
</dbReference>
<dbReference type="InterPro" id="IPR001412">
    <property type="entry name" value="aa-tRNA-synth_I_CS"/>
</dbReference>
<name>A0A1E8PL99_9BURK</name>
<dbReference type="InterPro" id="IPR020058">
    <property type="entry name" value="Glu/Gln-tRNA-synth_Ib_cat-dom"/>
</dbReference>
<keyword evidence="8 10" id="KW-0648">Protein biosynthesis</keyword>
<proteinExistence type="inferred from homology"/>
<reference evidence="13 14" key="1">
    <citation type="submission" date="2016-10" db="EMBL/GenBank/DDBJ databases">
        <title>Updated version of Genome Assembly of Janthinobacterium lividum ERGS5:01.</title>
        <authorList>
            <person name="Kumar R."/>
            <person name="Acharya V."/>
            <person name="Singh D."/>
        </authorList>
    </citation>
    <scope>NUCLEOTIDE SEQUENCE [LARGE SCALE GENOMIC DNA]</scope>
    <source>
        <strain evidence="13 14">ERGS5:01</strain>
    </source>
</reference>
<keyword evidence="7 10" id="KW-0067">ATP-binding</keyword>
<dbReference type="GO" id="GO:0000049">
    <property type="term" value="F:tRNA binding"/>
    <property type="evidence" value="ECO:0007669"/>
    <property type="project" value="InterPro"/>
</dbReference>
<keyword evidence="6 10" id="KW-0547">Nucleotide-binding</keyword>
<dbReference type="EC" id="6.1.1.17" evidence="10"/>
<dbReference type="HAMAP" id="MF_00022">
    <property type="entry name" value="Glu_tRNA_synth_type1"/>
    <property type="match status" value="1"/>
</dbReference>
<evidence type="ECO:0000256" key="1">
    <source>
        <dbReference type="ARBA" id="ARBA00004496"/>
    </source>
</evidence>
<dbReference type="InterPro" id="IPR004527">
    <property type="entry name" value="Glu-tRNA-ligase_bac/mito"/>
</dbReference>
<comment type="subunit">
    <text evidence="3 10">Monomer.</text>
</comment>
<dbReference type="GO" id="GO:0005524">
    <property type="term" value="F:ATP binding"/>
    <property type="evidence" value="ECO:0007669"/>
    <property type="project" value="UniProtKB-UniRule"/>
</dbReference>
<evidence type="ECO:0000256" key="3">
    <source>
        <dbReference type="ARBA" id="ARBA00011245"/>
    </source>
</evidence>